<dbReference type="GO" id="GO:0005509">
    <property type="term" value="F:calcium ion binding"/>
    <property type="evidence" value="ECO:0007669"/>
    <property type="project" value="InterPro"/>
</dbReference>
<reference evidence="4" key="1">
    <citation type="submission" date="2021-02" db="EMBL/GenBank/DDBJ databases">
        <title>First Annotated Genome of the Yellow-green Alga Tribonema minus.</title>
        <authorList>
            <person name="Mahan K.M."/>
        </authorList>
    </citation>
    <scope>NUCLEOTIDE SEQUENCE</scope>
    <source>
        <strain evidence="4">UTEX B ZZ1240</strain>
    </source>
</reference>
<evidence type="ECO:0000313" key="4">
    <source>
        <dbReference type="EMBL" id="KAG5184504.1"/>
    </source>
</evidence>
<dbReference type="InterPro" id="IPR011992">
    <property type="entry name" value="EF-hand-dom_pair"/>
</dbReference>
<evidence type="ECO:0000256" key="1">
    <source>
        <dbReference type="ARBA" id="ARBA00022723"/>
    </source>
</evidence>
<dbReference type="EMBL" id="JAFCMP010000163">
    <property type="protein sequence ID" value="KAG5184504.1"/>
    <property type="molecule type" value="Genomic_DNA"/>
</dbReference>
<dbReference type="OrthoDB" id="191686at2759"/>
<comment type="caution">
    <text evidence="4">The sequence shown here is derived from an EMBL/GenBank/DDBJ whole genome shotgun (WGS) entry which is preliminary data.</text>
</comment>
<feature type="domain" description="EF-hand" evidence="3">
    <location>
        <begin position="65"/>
        <end position="100"/>
    </location>
</feature>
<feature type="non-terminal residue" evidence="4">
    <location>
        <position position="181"/>
    </location>
</feature>
<keyword evidence="5" id="KW-1185">Reference proteome</keyword>
<keyword evidence="2" id="KW-0677">Repeat</keyword>
<dbReference type="AlphaFoldDB" id="A0A835Z730"/>
<dbReference type="PROSITE" id="PS50222">
    <property type="entry name" value="EF_HAND_2"/>
    <property type="match status" value="1"/>
</dbReference>
<evidence type="ECO:0000256" key="2">
    <source>
        <dbReference type="ARBA" id="ARBA00022737"/>
    </source>
</evidence>
<organism evidence="4 5">
    <name type="scientific">Tribonema minus</name>
    <dbReference type="NCBI Taxonomy" id="303371"/>
    <lineage>
        <taxon>Eukaryota</taxon>
        <taxon>Sar</taxon>
        <taxon>Stramenopiles</taxon>
        <taxon>Ochrophyta</taxon>
        <taxon>PX clade</taxon>
        <taxon>Xanthophyceae</taxon>
        <taxon>Tribonematales</taxon>
        <taxon>Tribonemataceae</taxon>
        <taxon>Tribonema</taxon>
    </lineage>
</organism>
<name>A0A835Z730_9STRA</name>
<dbReference type="Proteomes" id="UP000664859">
    <property type="component" value="Unassembled WGS sequence"/>
</dbReference>
<dbReference type="Gene3D" id="1.10.238.10">
    <property type="entry name" value="EF-hand"/>
    <property type="match status" value="1"/>
</dbReference>
<protein>
    <recommendedName>
        <fullName evidence="3">EF-hand domain-containing protein</fullName>
    </recommendedName>
</protein>
<gene>
    <name evidence="4" type="ORF">JKP88DRAFT_181195</name>
</gene>
<evidence type="ECO:0000313" key="5">
    <source>
        <dbReference type="Proteomes" id="UP000664859"/>
    </source>
</evidence>
<dbReference type="SUPFAM" id="SSF47473">
    <property type="entry name" value="EF-hand"/>
    <property type="match status" value="1"/>
</dbReference>
<accession>A0A835Z730</accession>
<sequence>WDIFKRHDTTHDGYISVDTYFDKVVFEPKSTVGQALFALIDTDDPDKIEFGEFVQQAVCTFACLSPAEMLRFAFMVYDKDKSGVMEVEQLHDFIWKLHNSDVSNNVQHAMQDLTLDELGRLPFDSFKLLNKQYPQVMYPLFRLQQNTMRFVMGPKWWASKLRRLEYERVHRCAILQVDVSP</sequence>
<proteinExistence type="predicted"/>
<dbReference type="InterPro" id="IPR002048">
    <property type="entry name" value="EF_hand_dom"/>
</dbReference>
<evidence type="ECO:0000259" key="3">
    <source>
        <dbReference type="PROSITE" id="PS50222"/>
    </source>
</evidence>
<dbReference type="PANTHER" id="PTHR45942">
    <property type="entry name" value="PROTEIN PHOSPATASE 3 REGULATORY SUBUNIT B ALPHA ISOFORM TYPE 1"/>
    <property type="match status" value="1"/>
</dbReference>
<keyword evidence="1" id="KW-0479">Metal-binding</keyword>